<dbReference type="GeneID" id="104590458"/>
<organism evidence="1 2">
    <name type="scientific">Nelumbo nucifera</name>
    <name type="common">Sacred lotus</name>
    <dbReference type="NCBI Taxonomy" id="4432"/>
    <lineage>
        <taxon>Eukaryota</taxon>
        <taxon>Viridiplantae</taxon>
        <taxon>Streptophyta</taxon>
        <taxon>Embryophyta</taxon>
        <taxon>Tracheophyta</taxon>
        <taxon>Spermatophyta</taxon>
        <taxon>Magnoliopsida</taxon>
        <taxon>Proteales</taxon>
        <taxon>Nelumbonaceae</taxon>
        <taxon>Nelumbo</taxon>
    </lineage>
</organism>
<name>A0A1U7ZGZ4_NELNU</name>
<dbReference type="InParanoid" id="A0A1U7ZGZ4"/>
<evidence type="ECO:0000313" key="1">
    <source>
        <dbReference type="Proteomes" id="UP000189703"/>
    </source>
</evidence>
<dbReference type="PANTHER" id="PTHR46033:SF1">
    <property type="entry name" value="PROTEIN MAIN-LIKE 2"/>
    <property type="match status" value="1"/>
</dbReference>
<dbReference type="InterPro" id="IPR044824">
    <property type="entry name" value="MAIN-like"/>
</dbReference>
<accession>A0A1U7ZGZ4</accession>
<dbReference type="GO" id="GO:0010073">
    <property type="term" value="P:meristem maintenance"/>
    <property type="evidence" value="ECO:0007669"/>
    <property type="project" value="InterPro"/>
</dbReference>
<keyword evidence="1" id="KW-1185">Reference proteome</keyword>
<dbReference type="RefSeq" id="XP_010247435.1">
    <property type="nucleotide sequence ID" value="XM_010249133.1"/>
</dbReference>
<proteinExistence type="predicted"/>
<protein>
    <submittedName>
        <fullName evidence="2">Uncharacterized protein LOC104590458</fullName>
    </submittedName>
</protein>
<sequence length="164" mass="18168">MANKGVCTRCSPKRFNEPISNLGLRREHNEALNAIPFGQLICIPPSTFDKALIVKMVQRWDPETCTFNLGGVYVPFIDQDIALILELRLEGCSVITGIYSSVPEFINHLFGLSGDSSTQPLLSTVEEKFLSVVHEKLNESTEDVVKLILLHLFGLILFPQGGPV</sequence>
<dbReference type="OrthoDB" id="1937804at2759"/>
<dbReference type="AlphaFoldDB" id="A0A1U7ZGZ4"/>
<evidence type="ECO:0000313" key="2">
    <source>
        <dbReference type="RefSeq" id="XP_010247435.1"/>
    </source>
</evidence>
<dbReference type="KEGG" id="nnu:104590458"/>
<dbReference type="OMA" id="GQLICIP"/>
<gene>
    <name evidence="2" type="primary">LOC104590458</name>
</gene>
<dbReference type="Proteomes" id="UP000189703">
    <property type="component" value="Unplaced"/>
</dbReference>
<reference evidence="2" key="1">
    <citation type="submission" date="2025-08" db="UniProtKB">
        <authorList>
            <consortium name="RefSeq"/>
        </authorList>
    </citation>
    <scope>IDENTIFICATION</scope>
</reference>
<dbReference type="PANTHER" id="PTHR46033">
    <property type="entry name" value="PROTEIN MAIN-LIKE 2"/>
    <property type="match status" value="1"/>
</dbReference>